<dbReference type="RefSeq" id="XP_018472043.1">
    <property type="nucleotide sequence ID" value="XM_018616541.2"/>
</dbReference>
<dbReference type="RefSeq" id="XP_056853497.1">
    <property type="nucleotide sequence ID" value="XM_056997517.1"/>
</dbReference>
<gene>
    <name evidence="2 3 4 5 6" type="primary">LOC108843359</name>
</gene>
<dbReference type="InterPro" id="IPR006594">
    <property type="entry name" value="LisH"/>
</dbReference>
<dbReference type="KEGG" id="rsz:108843359"/>
<name>A0A6J0MJG4_RAPSA</name>
<accession>A0A6J0MJG4</accession>
<keyword evidence="1" id="KW-1185">Reference proteome</keyword>
<dbReference type="GeneID" id="108843359"/>
<dbReference type="Proteomes" id="UP000504610">
    <property type="component" value="Chromosome 2"/>
</dbReference>
<reference evidence="1" key="1">
    <citation type="journal article" date="2019" name="Database">
        <title>The radish genome database (RadishGD): an integrated information resource for radish genomics.</title>
        <authorList>
            <person name="Yu H.J."/>
            <person name="Baek S."/>
            <person name="Lee Y.J."/>
            <person name="Cho A."/>
            <person name="Mun J.H."/>
        </authorList>
    </citation>
    <scope>NUCLEOTIDE SEQUENCE [LARGE SCALE GENOMIC DNA]</scope>
    <source>
        <strain evidence="1">cv. WK10039</strain>
    </source>
</reference>
<evidence type="ECO:0000313" key="4">
    <source>
        <dbReference type="RefSeq" id="XP_018472044.1"/>
    </source>
</evidence>
<evidence type="ECO:0000313" key="6">
    <source>
        <dbReference type="RefSeq" id="XP_056853500.1"/>
    </source>
</evidence>
<dbReference type="OrthoDB" id="1113659at2759"/>
<proteinExistence type="predicted"/>
<evidence type="ECO:0000313" key="3">
    <source>
        <dbReference type="RefSeq" id="XP_018472043.1"/>
    </source>
</evidence>
<dbReference type="RefSeq" id="XP_056853500.1">
    <property type="nucleotide sequence ID" value="XM_056997520.1"/>
</dbReference>
<dbReference type="PROSITE" id="PS50896">
    <property type="entry name" value="LISH"/>
    <property type="match status" value="1"/>
</dbReference>
<evidence type="ECO:0000313" key="1">
    <source>
        <dbReference type="Proteomes" id="UP000504610"/>
    </source>
</evidence>
<evidence type="ECO:0000313" key="5">
    <source>
        <dbReference type="RefSeq" id="XP_056853497.1"/>
    </source>
</evidence>
<organism evidence="1 3">
    <name type="scientific">Raphanus sativus</name>
    <name type="common">Radish</name>
    <name type="synonym">Raphanus raphanistrum var. sativus</name>
    <dbReference type="NCBI Taxonomy" id="3726"/>
    <lineage>
        <taxon>Eukaryota</taxon>
        <taxon>Viridiplantae</taxon>
        <taxon>Streptophyta</taxon>
        <taxon>Embryophyta</taxon>
        <taxon>Tracheophyta</taxon>
        <taxon>Spermatophyta</taxon>
        <taxon>Magnoliopsida</taxon>
        <taxon>eudicotyledons</taxon>
        <taxon>Gunneridae</taxon>
        <taxon>Pentapetalae</taxon>
        <taxon>rosids</taxon>
        <taxon>malvids</taxon>
        <taxon>Brassicales</taxon>
        <taxon>Brassicaceae</taxon>
        <taxon>Brassiceae</taxon>
        <taxon>Raphanus</taxon>
    </lineage>
</organism>
<evidence type="ECO:0000313" key="2">
    <source>
        <dbReference type="RefSeq" id="XP_018472042.1"/>
    </source>
</evidence>
<protein>
    <submittedName>
        <fullName evidence="2 3">Uncharacterized protein LOC108843359</fullName>
    </submittedName>
</protein>
<dbReference type="RefSeq" id="XP_018472044.1">
    <property type="nucleotide sequence ID" value="XM_018616542.2"/>
</dbReference>
<sequence>MGTKRVMRSGKKIDPPVSNKPRFNFIKETFVRASGVKTTVLTLPPDEMYSVMNDIDTDFDSDGSDDAIRYPKFGVGFDPHESVLRNCDREQKVSVGRNLGIKRSRKKIAPLVSNKPLFNFTEETFVSASGVKTKAWRFPADEMDATLNGPVMDSASNEDSDESNEFIHREFGCGYNPHGWPVLSNSSAHHIKKVSDDSGAVLSMEQKELMFRSIATLLQKNGLSESADVLIQEAEIKEDGCATPPDIEEALLGFLKKGESIAQDTFVSAHESVLRDSCDRAQHIQKISDGRTLGFTRHCKLNYLRKRKRRQRLEQHKLIKKPAPYVPRFNFTQDMLVSASGVKTKVWTLPPAEMYSALNDSDTDSDGSEDFELYPTNFGIEG</sequence>
<dbReference type="RefSeq" id="XP_018472042.1">
    <property type="nucleotide sequence ID" value="XM_018616540.2"/>
</dbReference>
<reference evidence="2 3" key="2">
    <citation type="submission" date="2025-04" db="UniProtKB">
        <authorList>
            <consortium name="RefSeq"/>
        </authorList>
    </citation>
    <scope>IDENTIFICATION</scope>
    <source>
        <tissue evidence="2 3">Leaf</tissue>
    </source>
</reference>
<dbReference type="AlphaFoldDB" id="A0A6J0MJG4"/>